<organism evidence="3 4">
    <name type="scientific">Maricaulis virginensis</name>
    <dbReference type="NCBI Taxonomy" id="144022"/>
    <lineage>
        <taxon>Bacteria</taxon>
        <taxon>Pseudomonadati</taxon>
        <taxon>Pseudomonadota</taxon>
        <taxon>Alphaproteobacteria</taxon>
        <taxon>Maricaulales</taxon>
        <taxon>Maricaulaceae</taxon>
        <taxon>Maricaulis</taxon>
    </lineage>
</organism>
<dbReference type="RefSeq" id="WP_271187992.1">
    <property type="nucleotide sequence ID" value="NZ_BSFE01000012.1"/>
</dbReference>
<protein>
    <recommendedName>
        <fullName evidence="2">BON domain-containing protein</fullName>
    </recommendedName>
</protein>
<dbReference type="SMART" id="SM00749">
    <property type="entry name" value="BON"/>
    <property type="match status" value="2"/>
</dbReference>
<evidence type="ECO:0000313" key="3">
    <source>
        <dbReference type="EMBL" id="GLK53652.1"/>
    </source>
</evidence>
<dbReference type="PROSITE" id="PS50914">
    <property type="entry name" value="BON"/>
    <property type="match status" value="2"/>
</dbReference>
<dbReference type="InterPro" id="IPR007055">
    <property type="entry name" value="BON_dom"/>
</dbReference>
<dbReference type="Proteomes" id="UP001143486">
    <property type="component" value="Unassembled WGS sequence"/>
</dbReference>
<evidence type="ECO:0000313" key="4">
    <source>
        <dbReference type="Proteomes" id="UP001143486"/>
    </source>
</evidence>
<evidence type="ECO:0000259" key="2">
    <source>
        <dbReference type="PROSITE" id="PS50914"/>
    </source>
</evidence>
<keyword evidence="4" id="KW-1185">Reference proteome</keyword>
<dbReference type="PANTHER" id="PTHR34606">
    <property type="entry name" value="BON DOMAIN-CONTAINING PROTEIN"/>
    <property type="match status" value="1"/>
</dbReference>
<evidence type="ECO:0000256" key="1">
    <source>
        <dbReference type="SAM" id="MobiDB-lite"/>
    </source>
</evidence>
<proteinExistence type="predicted"/>
<accession>A0A9W6MPY6</accession>
<feature type="domain" description="BON" evidence="2">
    <location>
        <begin position="107"/>
        <end position="175"/>
    </location>
</feature>
<dbReference type="Pfam" id="PF04972">
    <property type="entry name" value="BON"/>
    <property type="match status" value="2"/>
</dbReference>
<dbReference type="InterPro" id="IPR051686">
    <property type="entry name" value="Lipoprotein_DolP"/>
</dbReference>
<gene>
    <name evidence="3" type="ORF">GCM10017621_31600</name>
</gene>
<feature type="region of interest" description="Disordered" evidence="1">
    <location>
        <begin position="189"/>
        <end position="219"/>
    </location>
</feature>
<dbReference type="Gene3D" id="3.30.1340.30">
    <property type="match status" value="1"/>
</dbReference>
<comment type="caution">
    <text evidence="3">The sequence shown here is derived from an EMBL/GenBank/DDBJ whole genome shotgun (WGS) entry which is preliminary data.</text>
</comment>
<sequence length="219" mass="23582">MFRILALPALALLTACSTVQEERSIGRQLDDTNASVSIKAAMLRTEGYALDGVDVEVTEGIALLTGAVPREADRRMAECLAWSSVAVRNVANELEIGPGDGFRNRVRDGQITARVNARLAADRNVRSINFNVETRDGHVYLLGVARNRAELERASGHASLVEGVEEVITYVRIDGVPTDLPARGERRAEVCEGEARPALDPAAQTPNSGPQLLGAPETR</sequence>
<dbReference type="PANTHER" id="PTHR34606:SF15">
    <property type="entry name" value="BON DOMAIN-CONTAINING PROTEIN"/>
    <property type="match status" value="1"/>
</dbReference>
<dbReference type="AlphaFoldDB" id="A0A9W6MPY6"/>
<feature type="domain" description="BON" evidence="2">
    <location>
        <begin position="30"/>
        <end position="98"/>
    </location>
</feature>
<reference evidence="3" key="1">
    <citation type="journal article" date="2014" name="Int. J. Syst. Evol. Microbiol.">
        <title>Complete genome sequence of Corynebacterium casei LMG S-19264T (=DSM 44701T), isolated from a smear-ripened cheese.</title>
        <authorList>
            <consortium name="US DOE Joint Genome Institute (JGI-PGF)"/>
            <person name="Walter F."/>
            <person name="Albersmeier A."/>
            <person name="Kalinowski J."/>
            <person name="Ruckert C."/>
        </authorList>
    </citation>
    <scope>NUCLEOTIDE SEQUENCE</scope>
    <source>
        <strain evidence="3">VKM B-1513</strain>
    </source>
</reference>
<dbReference type="EMBL" id="BSFE01000012">
    <property type="protein sequence ID" value="GLK53652.1"/>
    <property type="molecule type" value="Genomic_DNA"/>
</dbReference>
<dbReference type="InterPro" id="IPR014004">
    <property type="entry name" value="Transpt-assoc_nodulatn_dom_bac"/>
</dbReference>
<reference evidence="3" key="2">
    <citation type="submission" date="2023-01" db="EMBL/GenBank/DDBJ databases">
        <authorList>
            <person name="Sun Q."/>
            <person name="Evtushenko L."/>
        </authorList>
    </citation>
    <scope>NUCLEOTIDE SEQUENCE</scope>
    <source>
        <strain evidence="3">VKM B-1513</strain>
    </source>
</reference>
<dbReference type="PROSITE" id="PS51257">
    <property type="entry name" value="PROKAR_LIPOPROTEIN"/>
    <property type="match status" value="1"/>
</dbReference>
<name>A0A9W6MPY6_9PROT</name>